<evidence type="ECO:0000256" key="3">
    <source>
        <dbReference type="ARBA" id="ARBA00023069"/>
    </source>
</evidence>
<dbReference type="GO" id="GO:0060294">
    <property type="term" value="P:cilium movement involved in cell motility"/>
    <property type="evidence" value="ECO:0007669"/>
    <property type="project" value="InterPro"/>
</dbReference>
<dbReference type="VEuPathDB" id="ToxoDB:EAH_00017860"/>
<dbReference type="GO" id="GO:0001534">
    <property type="term" value="C:radial spoke"/>
    <property type="evidence" value="ECO:0007669"/>
    <property type="project" value="InterPro"/>
</dbReference>
<dbReference type="RefSeq" id="XP_013253033.1">
    <property type="nucleotide sequence ID" value="XM_013397579.1"/>
</dbReference>
<keyword evidence="4" id="KW-0206">Cytoskeleton</keyword>
<accession>U6GAR3</accession>
<organism evidence="7 8">
    <name type="scientific">Eimeria acervulina</name>
    <name type="common">Coccidian parasite</name>
    <dbReference type="NCBI Taxonomy" id="5801"/>
    <lineage>
        <taxon>Eukaryota</taxon>
        <taxon>Sar</taxon>
        <taxon>Alveolata</taxon>
        <taxon>Apicomplexa</taxon>
        <taxon>Conoidasida</taxon>
        <taxon>Coccidia</taxon>
        <taxon>Eucoccidiorida</taxon>
        <taxon>Eimeriorina</taxon>
        <taxon>Eimeriidae</taxon>
        <taxon>Eimeria</taxon>
    </lineage>
</organism>
<evidence type="ECO:0000256" key="4">
    <source>
        <dbReference type="ARBA" id="ARBA00023212"/>
    </source>
</evidence>
<evidence type="ECO:0000256" key="2">
    <source>
        <dbReference type="ARBA" id="ARBA00022490"/>
    </source>
</evidence>
<protein>
    <submittedName>
        <fullName evidence="7">Radial spokehead-L protein, putative</fullName>
    </submittedName>
</protein>
<dbReference type="Pfam" id="PF04712">
    <property type="entry name" value="Radial_spoke"/>
    <property type="match status" value="3"/>
</dbReference>
<keyword evidence="8" id="KW-1185">Reference proteome</keyword>
<evidence type="ECO:0000313" key="7">
    <source>
        <dbReference type="EMBL" id="CDI76428.1"/>
    </source>
</evidence>
<proteinExistence type="predicted"/>
<dbReference type="OMA" id="CVYFGNG"/>
<keyword evidence="3" id="KW-0969">Cilium</keyword>
<evidence type="ECO:0000313" key="8">
    <source>
        <dbReference type="Proteomes" id="UP000018050"/>
    </source>
</evidence>
<keyword evidence="2" id="KW-0963">Cytoplasm</keyword>
<feature type="region of interest" description="Disordered" evidence="6">
    <location>
        <begin position="462"/>
        <end position="512"/>
    </location>
</feature>
<evidence type="ECO:0000256" key="6">
    <source>
        <dbReference type="SAM" id="MobiDB-lite"/>
    </source>
</evidence>
<gene>
    <name evidence="7" type="ORF">EAH_00017860</name>
</gene>
<dbReference type="EMBL" id="HG670381">
    <property type="protein sequence ID" value="CDI76428.1"/>
    <property type="molecule type" value="Genomic_DNA"/>
</dbReference>
<sequence>MSPPPPTVEQIQCLLQRCGSSGYSVYDHLTDLVAALIAEQPEDPYAAFESISQSLKVLREKKNKTKSSSIEGAPQGGPPGGPTGGSLGGPSRGGPLGGAPCTLNAEKALEHWSKSMKHLLQQIAAPGKELSFSVDCTDFFDENRLMCWAGCGFNDKEAFKIYCCLKQLAASIPGVSSVRYWGKILAKDEDYIIAETRFEGEEPEGETATEEETAMDKRGTGVNTYTYFALQGDSNKWRLLPDALPSHLETARKIKKILSGDLNKQVVTFPWFAGRERHLLRALIALISSETILCPSGWLQAMEEGSGSDPQGDDPEFEFPTNAQTLASVGSWCHYRPYITKSGLTVYPEVDEEDEEAKQLQETIEEEPILELGRSITEDSPLPNGSPAWCIRTSGDTSTYKETYNNAVVSVHSCLWPGAVTIYHKKTFFSIYNGWGLLAGAPPFFPFTPNDVQADLVDLNEQLEPQPGDEELSDGASHDEEETEKQKDDEDEEEEETEEETQEQQQDEDEAA</sequence>
<name>U6GAR3_EIMAC</name>
<feature type="compositionally biased region" description="Gly residues" evidence="6">
    <location>
        <begin position="82"/>
        <end position="93"/>
    </location>
</feature>
<comment type="subcellular location">
    <subcellularLocation>
        <location evidence="1">Cytoplasm</location>
        <location evidence="1">Cytoskeleton</location>
        <location evidence="1">Cilium axoneme</location>
    </subcellularLocation>
</comment>
<dbReference type="PANTHER" id="PTHR13159">
    <property type="entry name" value="RADIAL SPOKEHEAD-RELATED"/>
    <property type="match status" value="1"/>
</dbReference>
<dbReference type="InterPro" id="IPR006802">
    <property type="entry name" value="Radial_spoke"/>
</dbReference>
<keyword evidence="5" id="KW-0966">Cell projection</keyword>
<dbReference type="CDD" id="cd22963">
    <property type="entry name" value="DD_CrRSP4-like"/>
    <property type="match status" value="1"/>
</dbReference>
<dbReference type="Proteomes" id="UP000018050">
    <property type="component" value="Unassembled WGS sequence"/>
</dbReference>
<evidence type="ECO:0000256" key="1">
    <source>
        <dbReference type="ARBA" id="ARBA00004430"/>
    </source>
</evidence>
<reference evidence="7" key="2">
    <citation type="submission" date="2013-10" db="EMBL/GenBank/DDBJ databases">
        <authorList>
            <person name="Aslett M."/>
        </authorList>
    </citation>
    <scope>NUCLEOTIDE SEQUENCE [LARGE SCALE GENOMIC DNA]</scope>
    <source>
        <strain evidence="7">Houghton</strain>
    </source>
</reference>
<evidence type="ECO:0000256" key="5">
    <source>
        <dbReference type="ARBA" id="ARBA00023273"/>
    </source>
</evidence>
<dbReference type="PANTHER" id="PTHR13159:SF0">
    <property type="entry name" value="RADIAL SPOKE HEAD 6 HOMOLOG A"/>
    <property type="match status" value="1"/>
</dbReference>
<feature type="region of interest" description="Disordered" evidence="6">
    <location>
        <begin position="62"/>
        <end position="93"/>
    </location>
</feature>
<feature type="compositionally biased region" description="Acidic residues" evidence="6">
    <location>
        <begin position="467"/>
        <end position="512"/>
    </location>
</feature>
<dbReference type="GO" id="GO:0035082">
    <property type="term" value="P:axoneme assembly"/>
    <property type="evidence" value="ECO:0007669"/>
    <property type="project" value="TreeGrafter"/>
</dbReference>
<dbReference type="OrthoDB" id="272202at2759"/>
<dbReference type="AlphaFoldDB" id="U6GAR3"/>
<dbReference type="GeneID" id="25269856"/>
<reference evidence="7" key="1">
    <citation type="submission" date="2013-10" db="EMBL/GenBank/DDBJ databases">
        <title>Genomic analysis of the causative agents of coccidiosis in chickens.</title>
        <authorList>
            <person name="Reid A.J."/>
            <person name="Blake D."/>
            <person name="Billington K."/>
            <person name="Browne H."/>
            <person name="Dunn M."/>
            <person name="Hung S."/>
            <person name="Kawahara F."/>
            <person name="Miranda-Saavedra D."/>
            <person name="Mourier T."/>
            <person name="Nagra H."/>
            <person name="Otto T.D."/>
            <person name="Rawlings N."/>
            <person name="Sanchez A."/>
            <person name="Sanders M."/>
            <person name="Subramaniam C."/>
            <person name="Tay Y."/>
            <person name="Dear P."/>
            <person name="Doerig C."/>
            <person name="Gruber A."/>
            <person name="Parkinson J."/>
            <person name="Shirley M."/>
            <person name="Wan K.L."/>
            <person name="Berriman M."/>
            <person name="Tomley F."/>
            <person name="Pain A."/>
        </authorList>
    </citation>
    <scope>NUCLEOTIDE SEQUENCE [LARGE SCALE GENOMIC DNA]</scope>
    <source>
        <strain evidence="7">Houghton</strain>
    </source>
</reference>